<evidence type="ECO:0000313" key="1">
    <source>
        <dbReference type="EMBL" id="KAK1761610.1"/>
    </source>
</evidence>
<gene>
    <name evidence="1" type="ORF">QBC33DRAFT_463063</name>
</gene>
<dbReference type="RefSeq" id="XP_060277823.1">
    <property type="nucleotide sequence ID" value="XM_060425108.1"/>
</dbReference>
<name>A0AAJ0FI01_9PEZI</name>
<accession>A0AAJ0FI01</accession>
<evidence type="ECO:0000313" key="2">
    <source>
        <dbReference type="Proteomes" id="UP001244011"/>
    </source>
</evidence>
<proteinExistence type="predicted"/>
<keyword evidence="2" id="KW-1185">Reference proteome</keyword>
<dbReference type="AlphaFoldDB" id="A0AAJ0FI01"/>
<organism evidence="1 2">
    <name type="scientific">Phialemonium atrogriseum</name>
    <dbReference type="NCBI Taxonomy" id="1093897"/>
    <lineage>
        <taxon>Eukaryota</taxon>
        <taxon>Fungi</taxon>
        <taxon>Dikarya</taxon>
        <taxon>Ascomycota</taxon>
        <taxon>Pezizomycotina</taxon>
        <taxon>Sordariomycetes</taxon>
        <taxon>Sordariomycetidae</taxon>
        <taxon>Cephalothecales</taxon>
        <taxon>Cephalothecaceae</taxon>
        <taxon>Phialemonium</taxon>
    </lineage>
</organism>
<dbReference type="EMBL" id="MU839063">
    <property type="protein sequence ID" value="KAK1761610.1"/>
    <property type="molecule type" value="Genomic_DNA"/>
</dbReference>
<dbReference type="GeneID" id="85308295"/>
<dbReference type="Proteomes" id="UP001244011">
    <property type="component" value="Unassembled WGS sequence"/>
</dbReference>
<reference evidence="1" key="1">
    <citation type="submission" date="2023-06" db="EMBL/GenBank/DDBJ databases">
        <title>Genome-scale phylogeny and comparative genomics of the fungal order Sordariales.</title>
        <authorList>
            <consortium name="Lawrence Berkeley National Laboratory"/>
            <person name="Hensen N."/>
            <person name="Bonometti L."/>
            <person name="Westerberg I."/>
            <person name="Brannstrom I.O."/>
            <person name="Guillou S."/>
            <person name="Cros-Aarteil S."/>
            <person name="Calhoun S."/>
            <person name="Haridas S."/>
            <person name="Kuo A."/>
            <person name="Mondo S."/>
            <person name="Pangilinan J."/>
            <person name="Riley R."/>
            <person name="Labutti K."/>
            <person name="Andreopoulos B."/>
            <person name="Lipzen A."/>
            <person name="Chen C."/>
            <person name="Yanf M."/>
            <person name="Daum C."/>
            <person name="Ng V."/>
            <person name="Clum A."/>
            <person name="Steindorff A."/>
            <person name="Ohm R."/>
            <person name="Martin F."/>
            <person name="Silar P."/>
            <person name="Natvig D."/>
            <person name="Lalanne C."/>
            <person name="Gautier V."/>
            <person name="Ament-Velasquez S.L."/>
            <person name="Kruys A."/>
            <person name="Hutchinson M.I."/>
            <person name="Powell A.J."/>
            <person name="Barry K."/>
            <person name="Miller A.N."/>
            <person name="Grigoriev I.V."/>
            <person name="Debuchy R."/>
            <person name="Gladieux P."/>
            <person name="Thoren M.H."/>
            <person name="Johannesson H."/>
        </authorList>
    </citation>
    <scope>NUCLEOTIDE SEQUENCE</scope>
    <source>
        <strain evidence="1">8032-3</strain>
    </source>
</reference>
<sequence>MKLFNCLPKYLFVICTKCKVRCCAGKARTYLRRKHDYINARQQAEVVKVVERLEGIVQNQDELQTFWFLPLTVDLILFIALPKSNRLQCNKCRFVTQGK</sequence>
<comment type="caution">
    <text evidence="1">The sequence shown here is derived from an EMBL/GenBank/DDBJ whole genome shotgun (WGS) entry which is preliminary data.</text>
</comment>
<protein>
    <submittedName>
        <fullName evidence="1">Uncharacterized protein</fullName>
    </submittedName>
</protein>